<feature type="compositionally biased region" description="Polar residues" evidence="1">
    <location>
        <begin position="90"/>
        <end position="100"/>
    </location>
</feature>
<evidence type="ECO:0000313" key="2">
    <source>
        <dbReference type="EMBL" id="GER31895.1"/>
    </source>
</evidence>
<evidence type="ECO:0000313" key="3">
    <source>
        <dbReference type="Proteomes" id="UP000325081"/>
    </source>
</evidence>
<gene>
    <name evidence="2" type="ORF">STAS_07935</name>
</gene>
<evidence type="ECO:0000256" key="1">
    <source>
        <dbReference type="SAM" id="MobiDB-lite"/>
    </source>
</evidence>
<dbReference type="EMBL" id="BKCP01004516">
    <property type="protein sequence ID" value="GER31895.1"/>
    <property type="molecule type" value="Genomic_DNA"/>
</dbReference>
<keyword evidence="3" id="KW-1185">Reference proteome</keyword>
<dbReference type="Proteomes" id="UP000325081">
    <property type="component" value="Unassembled WGS sequence"/>
</dbReference>
<accession>A0A5A7PG68</accession>
<feature type="region of interest" description="Disordered" evidence="1">
    <location>
        <begin position="75"/>
        <end position="126"/>
    </location>
</feature>
<dbReference type="AlphaFoldDB" id="A0A5A7PG68"/>
<comment type="caution">
    <text evidence="2">The sequence shown here is derived from an EMBL/GenBank/DDBJ whole genome shotgun (WGS) entry which is preliminary data.</text>
</comment>
<feature type="compositionally biased region" description="Basic and acidic residues" evidence="1">
    <location>
        <begin position="111"/>
        <end position="126"/>
    </location>
</feature>
<reference evidence="3" key="1">
    <citation type="journal article" date="2019" name="Curr. Biol.">
        <title>Genome Sequence of Striga asiatica Provides Insight into the Evolution of Plant Parasitism.</title>
        <authorList>
            <person name="Yoshida S."/>
            <person name="Kim S."/>
            <person name="Wafula E.K."/>
            <person name="Tanskanen J."/>
            <person name="Kim Y.M."/>
            <person name="Honaas L."/>
            <person name="Yang Z."/>
            <person name="Spallek T."/>
            <person name="Conn C.E."/>
            <person name="Ichihashi Y."/>
            <person name="Cheong K."/>
            <person name="Cui S."/>
            <person name="Der J.P."/>
            <person name="Gundlach H."/>
            <person name="Jiao Y."/>
            <person name="Hori C."/>
            <person name="Ishida J.K."/>
            <person name="Kasahara H."/>
            <person name="Kiba T."/>
            <person name="Kim M.S."/>
            <person name="Koo N."/>
            <person name="Laohavisit A."/>
            <person name="Lee Y.H."/>
            <person name="Lumba S."/>
            <person name="McCourt P."/>
            <person name="Mortimer J.C."/>
            <person name="Mutuku J.M."/>
            <person name="Nomura T."/>
            <person name="Sasaki-Sekimoto Y."/>
            <person name="Seto Y."/>
            <person name="Wang Y."/>
            <person name="Wakatake T."/>
            <person name="Sakakibara H."/>
            <person name="Demura T."/>
            <person name="Yamaguchi S."/>
            <person name="Yoneyama K."/>
            <person name="Manabe R.I."/>
            <person name="Nelson D.C."/>
            <person name="Schulman A.H."/>
            <person name="Timko M.P."/>
            <person name="dePamphilis C.W."/>
            <person name="Choi D."/>
            <person name="Shirasu K."/>
        </authorList>
    </citation>
    <scope>NUCLEOTIDE SEQUENCE [LARGE SCALE GENOMIC DNA]</scope>
    <source>
        <strain evidence="3">cv. UVA1</strain>
    </source>
</reference>
<sequence length="126" mass="13947">MSSDGVLNRRRWKLEFSRQRCTSEVEFSRRKTDGLTRASLVKVLLERQTVPDSDAGNNCIIGEGSAKLEQFTSTVENGEISRSRPPPTLRISQPRSSISDVVSLAGETEAEADRAISLDPKKNTPK</sequence>
<name>A0A5A7PG68_STRAF</name>
<proteinExistence type="predicted"/>
<organism evidence="2 3">
    <name type="scientific">Striga asiatica</name>
    <name type="common">Asiatic witchweed</name>
    <name type="synonym">Buchnera asiatica</name>
    <dbReference type="NCBI Taxonomy" id="4170"/>
    <lineage>
        <taxon>Eukaryota</taxon>
        <taxon>Viridiplantae</taxon>
        <taxon>Streptophyta</taxon>
        <taxon>Embryophyta</taxon>
        <taxon>Tracheophyta</taxon>
        <taxon>Spermatophyta</taxon>
        <taxon>Magnoliopsida</taxon>
        <taxon>eudicotyledons</taxon>
        <taxon>Gunneridae</taxon>
        <taxon>Pentapetalae</taxon>
        <taxon>asterids</taxon>
        <taxon>lamiids</taxon>
        <taxon>Lamiales</taxon>
        <taxon>Orobanchaceae</taxon>
        <taxon>Buchnereae</taxon>
        <taxon>Striga</taxon>
    </lineage>
</organism>
<protein>
    <submittedName>
        <fullName evidence="2">Hydrogenasesmall subunit HydA</fullName>
    </submittedName>
</protein>